<dbReference type="AlphaFoldDB" id="A0A1Z5REX3"/>
<reference evidence="1 2" key="1">
    <citation type="journal article" date="2009" name="Nature">
        <title>The Sorghum bicolor genome and the diversification of grasses.</title>
        <authorList>
            <person name="Paterson A.H."/>
            <person name="Bowers J.E."/>
            <person name="Bruggmann R."/>
            <person name="Dubchak I."/>
            <person name="Grimwood J."/>
            <person name="Gundlach H."/>
            <person name="Haberer G."/>
            <person name="Hellsten U."/>
            <person name="Mitros T."/>
            <person name="Poliakov A."/>
            <person name="Schmutz J."/>
            <person name="Spannagl M."/>
            <person name="Tang H."/>
            <person name="Wang X."/>
            <person name="Wicker T."/>
            <person name="Bharti A.K."/>
            <person name="Chapman J."/>
            <person name="Feltus F.A."/>
            <person name="Gowik U."/>
            <person name="Grigoriev I.V."/>
            <person name="Lyons E."/>
            <person name="Maher C.A."/>
            <person name="Martis M."/>
            <person name="Narechania A."/>
            <person name="Otillar R.P."/>
            <person name="Penning B.W."/>
            <person name="Salamov A.A."/>
            <person name="Wang Y."/>
            <person name="Zhang L."/>
            <person name="Carpita N.C."/>
            <person name="Freeling M."/>
            <person name="Gingle A.R."/>
            <person name="Hash C.T."/>
            <person name="Keller B."/>
            <person name="Klein P."/>
            <person name="Kresovich S."/>
            <person name="McCann M.C."/>
            <person name="Ming R."/>
            <person name="Peterson D.G."/>
            <person name="Mehboob-ur-Rahman"/>
            <person name="Ware D."/>
            <person name="Westhoff P."/>
            <person name="Mayer K.F."/>
            <person name="Messing J."/>
            <person name="Rokhsar D.S."/>
        </authorList>
    </citation>
    <scope>NUCLEOTIDE SEQUENCE [LARGE SCALE GENOMIC DNA]</scope>
    <source>
        <strain evidence="2">cv. BTx623</strain>
    </source>
</reference>
<accession>A0A1Z5REX3</accession>
<name>A0A1Z5REX3_SORBI</name>
<reference evidence="2" key="2">
    <citation type="journal article" date="2018" name="Plant J.">
        <title>The Sorghum bicolor reference genome: improved assembly, gene annotations, a transcriptome atlas, and signatures of genome organization.</title>
        <authorList>
            <person name="McCormick R.F."/>
            <person name="Truong S.K."/>
            <person name="Sreedasyam A."/>
            <person name="Jenkins J."/>
            <person name="Shu S."/>
            <person name="Sims D."/>
            <person name="Kennedy M."/>
            <person name="Amirebrahimi M."/>
            <person name="Weers B.D."/>
            <person name="McKinley B."/>
            <person name="Mattison A."/>
            <person name="Morishige D.T."/>
            <person name="Grimwood J."/>
            <person name="Schmutz J."/>
            <person name="Mullet J.E."/>
        </authorList>
    </citation>
    <scope>NUCLEOTIDE SEQUENCE [LARGE SCALE GENOMIC DNA]</scope>
    <source>
        <strain evidence="2">cv. BTx623</strain>
    </source>
</reference>
<dbReference type="Proteomes" id="UP000000768">
    <property type="component" value="Chromosome 6"/>
</dbReference>
<gene>
    <name evidence="1" type="ORF">SORBI_3006G212350</name>
</gene>
<sequence length="36" mass="4315">MEWEHCGVSECECCSLCYHLFPTNLKMLSPYTWKMN</sequence>
<dbReference type="EMBL" id="CM000765">
    <property type="protein sequence ID" value="OQU82310.1"/>
    <property type="molecule type" value="Genomic_DNA"/>
</dbReference>
<proteinExistence type="predicted"/>
<organism evidence="1 2">
    <name type="scientific">Sorghum bicolor</name>
    <name type="common">Sorghum</name>
    <name type="synonym">Sorghum vulgare</name>
    <dbReference type="NCBI Taxonomy" id="4558"/>
    <lineage>
        <taxon>Eukaryota</taxon>
        <taxon>Viridiplantae</taxon>
        <taxon>Streptophyta</taxon>
        <taxon>Embryophyta</taxon>
        <taxon>Tracheophyta</taxon>
        <taxon>Spermatophyta</taxon>
        <taxon>Magnoliopsida</taxon>
        <taxon>Liliopsida</taxon>
        <taxon>Poales</taxon>
        <taxon>Poaceae</taxon>
        <taxon>PACMAD clade</taxon>
        <taxon>Panicoideae</taxon>
        <taxon>Andropogonodae</taxon>
        <taxon>Andropogoneae</taxon>
        <taxon>Sorghinae</taxon>
        <taxon>Sorghum</taxon>
    </lineage>
</organism>
<keyword evidence="2" id="KW-1185">Reference proteome</keyword>
<evidence type="ECO:0000313" key="1">
    <source>
        <dbReference type="EMBL" id="OQU82310.1"/>
    </source>
</evidence>
<protein>
    <submittedName>
        <fullName evidence="1">Uncharacterized protein</fullName>
    </submittedName>
</protein>
<dbReference type="InParanoid" id="A0A1Z5REX3"/>
<dbReference type="Gramene" id="OQU82310">
    <property type="protein sequence ID" value="OQU82310"/>
    <property type="gene ID" value="SORBI_3006G212350"/>
</dbReference>
<evidence type="ECO:0000313" key="2">
    <source>
        <dbReference type="Proteomes" id="UP000000768"/>
    </source>
</evidence>